<gene>
    <name evidence="2" type="ORF">CH627_09035</name>
</gene>
<dbReference type="EMBL" id="QVJI01000016">
    <property type="protein sequence ID" value="RFN62496.1"/>
    <property type="molecule type" value="Genomic_DNA"/>
</dbReference>
<comment type="caution">
    <text evidence="2">The sequence shown here is derived from an EMBL/GenBank/DDBJ whole genome shotgun (WGS) entry which is preliminary data.</text>
</comment>
<protein>
    <submittedName>
        <fullName evidence="2">Head protein</fullName>
    </submittedName>
</protein>
<name>A0A0Y7KRN8_HAEIF</name>
<dbReference type="AlphaFoldDB" id="A0A0Y7KRN8"/>
<dbReference type="RefSeq" id="WP_040034140.1">
    <property type="nucleotide sequence ID" value="NZ_AP018764.1"/>
</dbReference>
<dbReference type="KEGG" id="hic:NTHIC486_01648"/>
<dbReference type="InterPro" id="IPR018774">
    <property type="entry name" value="Phage_Mu_GpT"/>
</dbReference>
<dbReference type="Pfam" id="PF10124">
    <property type="entry name" value="Mu-like_gpT"/>
    <property type="match status" value="1"/>
</dbReference>
<evidence type="ECO:0000313" key="2">
    <source>
        <dbReference type="EMBL" id="RFN62496.1"/>
    </source>
</evidence>
<dbReference type="GeneID" id="93218974"/>
<reference evidence="2" key="1">
    <citation type="submission" date="2018-08" db="EMBL/GenBank/DDBJ databases">
        <title>Antagonistic pleiotropy in the bifunctional surface protein FadL/P1 during adaptation of Haemophilus influenzae to chronic lung infection associated with COPD.</title>
        <authorList>
            <person name="Moleres J."/>
            <person name="Ehrlich R."/>
        </authorList>
    </citation>
    <scope>NUCLEOTIDE SEQUENCE [LARGE SCALE GENOMIC DNA]</scope>
    <source>
        <strain evidence="2">P668-6062</strain>
    </source>
</reference>
<proteinExistence type="predicted"/>
<organism evidence="2">
    <name type="scientific">Haemophilus influenzae</name>
    <dbReference type="NCBI Taxonomy" id="727"/>
    <lineage>
        <taxon>Bacteria</taxon>
        <taxon>Pseudomonadati</taxon>
        <taxon>Pseudomonadota</taxon>
        <taxon>Gammaproteobacteria</taxon>
        <taxon>Pasteurellales</taxon>
        <taxon>Pasteurellaceae</taxon>
        <taxon>Haemophilus</taxon>
    </lineage>
</organism>
<dbReference type="KEGG" id="hix:NTHI723_00879"/>
<evidence type="ECO:0000259" key="1">
    <source>
        <dbReference type="Pfam" id="PF10124"/>
    </source>
</evidence>
<accession>A0A0Y7KRN8</accession>
<feature type="domain" description="Bacteriophage Mu GpT" evidence="1">
    <location>
        <begin position="10"/>
        <end position="304"/>
    </location>
</feature>
<sequence length="307" mass="34177">MDKFKKSELLKALDEAFKKDFASGLNVINPQWSEIAMKIASSTETNTYGWLGHFPKLQEWVGKRRLRKMQAQGMQVSNKLFESTVAIPRTNIEDDQVGLFSPMVKQMGQSAAELPDDLVFGLIKQGKSTLCYDGQNFFDDDHPVFAEVDGTGNQTTQSNITKGSAAGKPAFYLLDTTNAVKPFIWQERLTPEIETKFDPSKSDTVFMEDTYIWGVRARGNAGFAFWQLAHRVEDSELTEDVLMGVLAKMKSLKGDGGKLLNIRPNILLVPPALEYTAKRLVEADIINGTSNVLKGTLKVMVSSQIVE</sequence>